<evidence type="ECO:0000256" key="1">
    <source>
        <dbReference type="SAM" id="MobiDB-lite"/>
    </source>
</evidence>
<feature type="compositionally biased region" description="Basic and acidic residues" evidence="1">
    <location>
        <begin position="89"/>
        <end position="106"/>
    </location>
</feature>
<dbReference type="Proteomes" id="UP000325438">
    <property type="component" value="Unassembled WGS sequence"/>
</dbReference>
<sequence length="303" mass="32470">MNIYSLIINTFNGHPPSSAPADTQPPARRAPRPTKGPQSISFGPANSKSPASSSTTAKADTTDGKQPLQEMLSLVRSMVTAIETLLAGLDEKKTPPDAKPTPKDLPDNAPKPGKPYTPDALINGFSQKRGSMNCVTVAGIKAAMQRFGGPKEVYASVEQTKDGVDVKMRDAPNKTFHVTTAELKYAAAHSGFKGSNQKMLNDANFMYAVSAKRAQMENNDGTASRSFAAAVKTLDTWENTQEGLQRLGLRNYVQRTSAKELANGTPGVMAQNDHVFTVLNGRIENYGNLGSRPNGGAKAYKLK</sequence>
<dbReference type="EMBL" id="VUBA01000045">
    <property type="protein sequence ID" value="MPQ83971.1"/>
    <property type="molecule type" value="Genomic_DNA"/>
</dbReference>
<proteinExistence type="predicted"/>
<accession>A0A5N7JRJ6</accession>
<reference evidence="2 3" key="1">
    <citation type="submission" date="2019-09" db="EMBL/GenBank/DDBJ databases">
        <title>The draft genomes of Allium pathogen Pseudomonas sp.</title>
        <authorList>
            <person name="Fujikawa T."/>
            <person name="Sawada H."/>
        </authorList>
    </citation>
    <scope>NUCLEOTIDE SEQUENCE [LARGE SCALE GENOMIC DNA]</scope>
    <source>
        <strain evidence="2 3">MAFF 730085</strain>
    </source>
</reference>
<dbReference type="AlphaFoldDB" id="A0A5N7JRJ6"/>
<evidence type="ECO:0000313" key="2">
    <source>
        <dbReference type="EMBL" id="MPQ83971.1"/>
    </source>
</evidence>
<evidence type="ECO:0008006" key="4">
    <source>
        <dbReference type="Google" id="ProtNLM"/>
    </source>
</evidence>
<gene>
    <name evidence="2" type="ORF">F0170_08250</name>
</gene>
<feature type="region of interest" description="Disordered" evidence="1">
    <location>
        <begin position="87"/>
        <end position="116"/>
    </location>
</feature>
<dbReference type="RefSeq" id="WP_152749087.1">
    <property type="nucleotide sequence ID" value="NZ_VUBA01000045.1"/>
</dbReference>
<feature type="region of interest" description="Disordered" evidence="1">
    <location>
        <begin position="10"/>
        <end position="65"/>
    </location>
</feature>
<name>A0A5N7JRJ6_9PSED</name>
<protein>
    <recommendedName>
        <fullName evidence="4">Type III secretion effector protein</fullName>
    </recommendedName>
</protein>
<organism evidence="2 3">
    <name type="scientific">Pseudomonas kitaguniensis</name>
    <dbReference type="NCBI Taxonomy" id="2607908"/>
    <lineage>
        <taxon>Bacteria</taxon>
        <taxon>Pseudomonadati</taxon>
        <taxon>Pseudomonadota</taxon>
        <taxon>Gammaproteobacteria</taxon>
        <taxon>Pseudomonadales</taxon>
        <taxon>Pseudomonadaceae</taxon>
        <taxon>Pseudomonas</taxon>
    </lineage>
</organism>
<feature type="compositionally biased region" description="Low complexity" evidence="1">
    <location>
        <begin position="44"/>
        <end position="59"/>
    </location>
</feature>
<comment type="caution">
    <text evidence="2">The sequence shown here is derived from an EMBL/GenBank/DDBJ whole genome shotgun (WGS) entry which is preliminary data.</text>
</comment>
<evidence type="ECO:0000313" key="3">
    <source>
        <dbReference type="Proteomes" id="UP000325438"/>
    </source>
</evidence>